<gene>
    <name evidence="2" type="primary">g10296</name>
    <name evidence="2" type="ORF">VP750_LOCUS9255</name>
</gene>
<dbReference type="PANTHER" id="PTHR34286:SF1">
    <property type="entry name" value="TRANSMEMBRANE PROTEIN"/>
    <property type="match status" value="1"/>
</dbReference>
<organism evidence="2 3">
    <name type="scientific">Coccomyxa viridis</name>
    <dbReference type="NCBI Taxonomy" id="1274662"/>
    <lineage>
        <taxon>Eukaryota</taxon>
        <taxon>Viridiplantae</taxon>
        <taxon>Chlorophyta</taxon>
        <taxon>core chlorophytes</taxon>
        <taxon>Trebouxiophyceae</taxon>
        <taxon>Trebouxiophyceae incertae sedis</taxon>
        <taxon>Coccomyxaceae</taxon>
        <taxon>Coccomyxa</taxon>
    </lineage>
</organism>
<reference evidence="2 3" key="1">
    <citation type="submission" date="2024-06" db="EMBL/GenBank/DDBJ databases">
        <authorList>
            <person name="Kraege A."/>
            <person name="Thomma B."/>
        </authorList>
    </citation>
    <scope>NUCLEOTIDE SEQUENCE [LARGE SCALE GENOMIC DNA]</scope>
</reference>
<proteinExistence type="predicted"/>
<dbReference type="Proteomes" id="UP001497392">
    <property type="component" value="Unassembled WGS sequence"/>
</dbReference>
<feature type="transmembrane region" description="Helical" evidence="1">
    <location>
        <begin position="27"/>
        <end position="46"/>
    </location>
</feature>
<keyword evidence="1" id="KW-0472">Membrane</keyword>
<sequence length="77" mass="8610">MGGGGGEHIPKGVWSPSGGWYPDPIHWRRNTALAILGTVVTGYFVLQHSAKLERRYNAPAHWIPSSMWAKVPQREED</sequence>
<evidence type="ECO:0000256" key="1">
    <source>
        <dbReference type="SAM" id="Phobius"/>
    </source>
</evidence>
<accession>A0ABP1G9W5</accession>
<keyword evidence="1" id="KW-0812">Transmembrane</keyword>
<dbReference type="EMBL" id="CAXHTA020000017">
    <property type="protein sequence ID" value="CAL5227349.1"/>
    <property type="molecule type" value="Genomic_DNA"/>
</dbReference>
<keyword evidence="1" id="KW-1133">Transmembrane helix</keyword>
<evidence type="ECO:0000313" key="3">
    <source>
        <dbReference type="Proteomes" id="UP001497392"/>
    </source>
</evidence>
<dbReference type="PANTHER" id="PTHR34286">
    <property type="entry name" value="TRANSMEMBRANE PROTEIN"/>
    <property type="match status" value="1"/>
</dbReference>
<keyword evidence="3" id="KW-1185">Reference proteome</keyword>
<comment type="caution">
    <text evidence="2">The sequence shown here is derived from an EMBL/GenBank/DDBJ whole genome shotgun (WGS) entry which is preliminary data.</text>
</comment>
<protein>
    <submittedName>
        <fullName evidence="2">G10296 protein</fullName>
    </submittedName>
</protein>
<evidence type="ECO:0000313" key="2">
    <source>
        <dbReference type="EMBL" id="CAL5227349.1"/>
    </source>
</evidence>
<name>A0ABP1G9W5_9CHLO</name>